<sequence>MRNLLRADLKRIFRVGLIYIGLLLALIYISYAVLEGVVNDGSIGLINGVQKALSGAPIALFIVFPTYYAVFAHELSSKSMQTVLGHGITRNKLIIAKLLDAAILLLCLYLIIIAAALIVINTESAIVLSPQQQASLIIYIILRWLRHFGYIVFSAMIMYISGSTVLGIIACIAFAAIFKLVFNIVEFFSSLSLYDYTFDGLLDWAYTKVEVGAAPWELLPAICYLLAALLITTYFFRRKEFDF</sequence>
<dbReference type="eggNOG" id="ENOG50349XE">
    <property type="taxonomic scope" value="Bacteria"/>
</dbReference>
<keyword evidence="1" id="KW-1133">Transmembrane helix</keyword>
<organism evidence="2 3">
    <name type="scientific">Butyrivibrio fibrisolvens</name>
    <dbReference type="NCBI Taxonomy" id="831"/>
    <lineage>
        <taxon>Bacteria</taxon>
        <taxon>Bacillati</taxon>
        <taxon>Bacillota</taxon>
        <taxon>Clostridia</taxon>
        <taxon>Lachnospirales</taxon>
        <taxon>Lachnospiraceae</taxon>
        <taxon>Butyrivibrio</taxon>
    </lineage>
</organism>
<gene>
    <name evidence="2" type="ORF">SAMN04487884_12135</name>
</gene>
<feature type="transmembrane region" description="Helical" evidence="1">
    <location>
        <begin position="218"/>
        <end position="236"/>
    </location>
</feature>
<keyword evidence="1" id="KW-0812">Transmembrane</keyword>
<dbReference type="Proteomes" id="UP000182584">
    <property type="component" value="Unassembled WGS sequence"/>
</dbReference>
<feature type="transmembrane region" description="Helical" evidence="1">
    <location>
        <begin position="94"/>
        <end position="120"/>
    </location>
</feature>
<evidence type="ECO:0000256" key="1">
    <source>
        <dbReference type="SAM" id="Phobius"/>
    </source>
</evidence>
<dbReference type="RefSeq" id="WP_074757427.1">
    <property type="nucleotide sequence ID" value="NZ_FOGJ01000021.1"/>
</dbReference>
<feature type="transmembrane region" description="Helical" evidence="1">
    <location>
        <begin position="12"/>
        <end position="34"/>
    </location>
</feature>
<feature type="transmembrane region" description="Helical" evidence="1">
    <location>
        <begin position="54"/>
        <end position="73"/>
    </location>
</feature>
<dbReference type="OrthoDB" id="1999614at2"/>
<dbReference type="AlphaFoldDB" id="A0A1H9V4L4"/>
<evidence type="ECO:0000313" key="2">
    <source>
        <dbReference type="EMBL" id="SES16666.1"/>
    </source>
</evidence>
<feature type="transmembrane region" description="Helical" evidence="1">
    <location>
        <begin position="157"/>
        <end position="182"/>
    </location>
</feature>
<name>A0A1H9V4L4_BUTFI</name>
<accession>A0A1H9V4L4</accession>
<keyword evidence="1" id="KW-0472">Membrane</keyword>
<evidence type="ECO:0000313" key="3">
    <source>
        <dbReference type="Proteomes" id="UP000182584"/>
    </source>
</evidence>
<dbReference type="EMBL" id="FOGJ01000021">
    <property type="protein sequence ID" value="SES16666.1"/>
    <property type="molecule type" value="Genomic_DNA"/>
</dbReference>
<proteinExistence type="predicted"/>
<protein>
    <submittedName>
        <fullName evidence="2">Uncharacterized protein</fullName>
    </submittedName>
</protein>
<reference evidence="2 3" key="1">
    <citation type="submission" date="2016-10" db="EMBL/GenBank/DDBJ databases">
        <authorList>
            <person name="de Groot N.N."/>
        </authorList>
    </citation>
    <scope>NUCLEOTIDE SEQUENCE [LARGE SCALE GENOMIC DNA]</scope>
    <source>
        <strain evidence="2 3">AR40</strain>
    </source>
</reference>